<dbReference type="SUPFAM" id="SSF53850">
    <property type="entry name" value="Periplasmic binding protein-like II"/>
    <property type="match status" value="1"/>
</dbReference>
<evidence type="ECO:0000313" key="1">
    <source>
        <dbReference type="EMBL" id="KKQ66933.1"/>
    </source>
</evidence>
<dbReference type="InterPro" id="IPR006059">
    <property type="entry name" value="SBP"/>
</dbReference>
<dbReference type="Pfam" id="PF01547">
    <property type="entry name" value="SBP_bac_1"/>
    <property type="match status" value="1"/>
</dbReference>
<comment type="caution">
    <text evidence="1">The sequence shown here is derived from an EMBL/GenBank/DDBJ whole genome shotgun (WGS) entry which is preliminary data.</text>
</comment>
<accession>A0A0G0JGU7</accession>
<dbReference type="AlphaFoldDB" id="A0A0G0JGU7"/>
<organism evidence="1 2">
    <name type="scientific">Candidatus Daviesbacteria bacterium GW2011_GWA2_38_24</name>
    <dbReference type="NCBI Taxonomy" id="1618422"/>
    <lineage>
        <taxon>Bacteria</taxon>
        <taxon>Candidatus Daviesiibacteriota</taxon>
    </lineage>
</organism>
<dbReference type="PANTHER" id="PTHR43649:SF12">
    <property type="entry name" value="DIACETYLCHITOBIOSE BINDING PROTEIN DASA"/>
    <property type="match status" value="1"/>
</dbReference>
<name>A0A0G0JGU7_9BACT</name>
<dbReference type="Gene3D" id="3.40.190.10">
    <property type="entry name" value="Periplasmic binding protein-like II"/>
    <property type="match status" value="1"/>
</dbReference>
<dbReference type="PANTHER" id="PTHR43649">
    <property type="entry name" value="ARABINOSE-BINDING PROTEIN-RELATED"/>
    <property type="match status" value="1"/>
</dbReference>
<dbReference type="InterPro" id="IPR050490">
    <property type="entry name" value="Bact_solute-bd_prot1"/>
</dbReference>
<proteinExistence type="predicted"/>
<gene>
    <name evidence="1" type="ORF">US86_C0002G0050</name>
</gene>
<dbReference type="Proteomes" id="UP000034235">
    <property type="component" value="Unassembled WGS sequence"/>
</dbReference>
<reference evidence="1 2" key="1">
    <citation type="journal article" date="2015" name="Nature">
        <title>rRNA introns, odd ribosomes, and small enigmatic genomes across a large radiation of phyla.</title>
        <authorList>
            <person name="Brown C.T."/>
            <person name="Hug L.A."/>
            <person name="Thomas B.C."/>
            <person name="Sharon I."/>
            <person name="Castelle C.J."/>
            <person name="Singh A."/>
            <person name="Wilkins M.J."/>
            <person name="Williams K.H."/>
            <person name="Banfield J.F."/>
        </authorList>
    </citation>
    <scope>NUCLEOTIDE SEQUENCE [LARGE SCALE GENOMIC DNA]</scope>
</reference>
<sequence length="436" mass="48606">MIRIGIIVLGLLVFIGLLFWKFGPSFSETASNPSGPVELTIWSLREDEPIFRALAEEYKKKNPNFRLKFVHQSTLNYRTRVQTQIAHGQGPDIFMVHNTWVPMFLSTNSISTMPSKVMTINEFSSEFYPVAKDTLTEGSKIYAVPAEFDGLAMFVNEDILKAANVEVPQNWGDFQRAAQAVTVKDNSGRITTAGASVGTTNNVDYWPDILGLLLLQQPGVNINKPDNELAAQVINFYTSFAKDRGTSVWDKSMENSTKAFLDGKLAFYFGPSDRVREFASNPSLKFKTYPVPQLPGGNTSWGSFWGWSVASNSPNQELAWDFIKFISSADSQKLIFKQTAETRTVGDPFSRVDLRQDLLSDVWLGSYLVQAPNAKSWYLSSQTFDQGINDEMIAVFQKAVDRVLDGGDPLSEVRGVSSEIPVILEKYTKPPQAAVN</sequence>
<evidence type="ECO:0000313" key="2">
    <source>
        <dbReference type="Proteomes" id="UP000034235"/>
    </source>
</evidence>
<dbReference type="EMBL" id="LBUP01000002">
    <property type="protein sequence ID" value="KKQ66933.1"/>
    <property type="molecule type" value="Genomic_DNA"/>
</dbReference>
<protein>
    <submittedName>
        <fullName evidence="1">Extracellular solute-binding protein family 1</fullName>
    </submittedName>
</protein>